<keyword evidence="3" id="KW-0802">TPR repeat</keyword>
<proteinExistence type="predicted"/>
<sequence>MWSNFAYQQLTGENVDSNRKLTAMGGVYWRVVTSRTV</sequence>
<evidence type="ECO:0000256" key="3">
    <source>
        <dbReference type="ARBA" id="ARBA00022803"/>
    </source>
</evidence>
<dbReference type="InterPro" id="IPR008410">
    <property type="entry name" value="BCSC_C"/>
</dbReference>
<dbReference type="EMBL" id="LR134182">
    <property type="protein sequence ID" value="VEB43388.1"/>
    <property type="molecule type" value="Genomic_DNA"/>
</dbReference>
<dbReference type="GO" id="GO:0019867">
    <property type="term" value="C:outer membrane"/>
    <property type="evidence" value="ECO:0007669"/>
    <property type="project" value="InterPro"/>
</dbReference>
<evidence type="ECO:0000259" key="4">
    <source>
        <dbReference type="Pfam" id="PF05420"/>
    </source>
</evidence>
<accession>A0A3S4HN95</accession>
<keyword evidence="1" id="KW-0732">Signal</keyword>
<evidence type="ECO:0000313" key="5">
    <source>
        <dbReference type="EMBL" id="VEB43388.1"/>
    </source>
</evidence>
<dbReference type="Pfam" id="PF05420">
    <property type="entry name" value="BCSC_C"/>
    <property type="match status" value="1"/>
</dbReference>
<reference evidence="5 6" key="1">
    <citation type="submission" date="2018-12" db="EMBL/GenBank/DDBJ databases">
        <authorList>
            <consortium name="Pathogen Informatics"/>
        </authorList>
    </citation>
    <scope>NUCLEOTIDE SEQUENCE [LARGE SCALE GENOMIC DNA]</scope>
    <source>
        <strain evidence="5 6">NCTC9695</strain>
    </source>
</reference>
<dbReference type="GO" id="GO:0030244">
    <property type="term" value="P:cellulose biosynthetic process"/>
    <property type="evidence" value="ECO:0007669"/>
    <property type="project" value="InterPro"/>
</dbReference>
<name>A0A3S4HN95_CHRVL</name>
<evidence type="ECO:0000313" key="6">
    <source>
        <dbReference type="Proteomes" id="UP000275777"/>
    </source>
</evidence>
<keyword evidence="2" id="KW-0677">Repeat</keyword>
<evidence type="ECO:0000256" key="2">
    <source>
        <dbReference type="ARBA" id="ARBA00022737"/>
    </source>
</evidence>
<gene>
    <name evidence="5" type="ORF">NCTC9695_03846</name>
</gene>
<dbReference type="AlphaFoldDB" id="A0A3S4HN95"/>
<organism evidence="5 6">
    <name type="scientific">Chromobacterium violaceum</name>
    <dbReference type="NCBI Taxonomy" id="536"/>
    <lineage>
        <taxon>Bacteria</taxon>
        <taxon>Pseudomonadati</taxon>
        <taxon>Pseudomonadota</taxon>
        <taxon>Betaproteobacteria</taxon>
        <taxon>Neisseriales</taxon>
        <taxon>Chromobacteriaceae</taxon>
        <taxon>Chromobacterium</taxon>
    </lineage>
</organism>
<feature type="domain" description="Cellulose synthase operon C C-terminal" evidence="4">
    <location>
        <begin position="1"/>
        <end position="35"/>
    </location>
</feature>
<protein>
    <submittedName>
        <fullName evidence="5">Cellulose synthase subunit BcsC</fullName>
    </submittedName>
</protein>
<dbReference type="Proteomes" id="UP000275777">
    <property type="component" value="Chromosome"/>
</dbReference>
<evidence type="ECO:0000256" key="1">
    <source>
        <dbReference type="ARBA" id="ARBA00022729"/>
    </source>
</evidence>